<evidence type="ECO:0000313" key="1">
    <source>
        <dbReference type="EMBL" id="CAF3953027.1"/>
    </source>
</evidence>
<evidence type="ECO:0008006" key="3">
    <source>
        <dbReference type="Google" id="ProtNLM"/>
    </source>
</evidence>
<evidence type="ECO:0000313" key="2">
    <source>
        <dbReference type="Proteomes" id="UP000663836"/>
    </source>
</evidence>
<gene>
    <name evidence="1" type="ORF">JBS370_LOCUS23644</name>
</gene>
<dbReference type="EMBL" id="CAJOBD010003524">
    <property type="protein sequence ID" value="CAF3953027.1"/>
    <property type="molecule type" value="Genomic_DNA"/>
</dbReference>
<sequence>MEYFPTGSLIEGQTHSRHLNNEPIPDFDIMVPYSETDEKDKLINATLAPDFVTIAEPYCRIKIETVEHSASIETHHIIRPTFVTE</sequence>
<proteinExistence type="predicted"/>
<protein>
    <recommendedName>
        <fullName evidence="3">Nucleotidyltransferase</fullName>
    </recommendedName>
</protein>
<accession>A0A819KQB5</accession>
<comment type="caution">
    <text evidence="1">The sequence shown here is derived from an EMBL/GenBank/DDBJ whole genome shotgun (WGS) entry which is preliminary data.</text>
</comment>
<dbReference type="Proteomes" id="UP000663836">
    <property type="component" value="Unassembled WGS sequence"/>
</dbReference>
<name>A0A819KQB5_9BILA</name>
<reference evidence="1" key="1">
    <citation type="submission" date="2021-02" db="EMBL/GenBank/DDBJ databases">
        <authorList>
            <person name="Nowell W R."/>
        </authorList>
    </citation>
    <scope>NUCLEOTIDE SEQUENCE</scope>
</reference>
<organism evidence="1 2">
    <name type="scientific">Rotaria sordida</name>
    <dbReference type="NCBI Taxonomy" id="392033"/>
    <lineage>
        <taxon>Eukaryota</taxon>
        <taxon>Metazoa</taxon>
        <taxon>Spiralia</taxon>
        <taxon>Gnathifera</taxon>
        <taxon>Rotifera</taxon>
        <taxon>Eurotatoria</taxon>
        <taxon>Bdelloidea</taxon>
        <taxon>Philodinida</taxon>
        <taxon>Philodinidae</taxon>
        <taxon>Rotaria</taxon>
    </lineage>
</organism>
<dbReference type="AlphaFoldDB" id="A0A819KQB5"/>